<dbReference type="PANTHER" id="PTHR11778">
    <property type="entry name" value="SERYL-TRNA SYNTHETASE"/>
    <property type="match status" value="1"/>
</dbReference>
<protein>
    <recommendedName>
        <fullName evidence="7">Serine--tRNA ligase</fullName>
        <ecNumber evidence="7">6.1.1.11</ecNumber>
    </recommendedName>
    <alternativeName>
        <fullName evidence="7">Seryl-tRNA synthetase</fullName>
        <shortName evidence="7">SerRS</shortName>
    </alternativeName>
    <alternativeName>
        <fullName evidence="7">Seryl-tRNA(Ser/Sec) synthetase</fullName>
    </alternativeName>
</protein>
<evidence type="ECO:0000256" key="2">
    <source>
        <dbReference type="ARBA" id="ARBA00022598"/>
    </source>
</evidence>
<dbReference type="NCBIfam" id="TIGR00414">
    <property type="entry name" value="serS"/>
    <property type="match status" value="1"/>
</dbReference>
<evidence type="ECO:0000256" key="6">
    <source>
        <dbReference type="ARBA" id="ARBA00023146"/>
    </source>
</evidence>
<feature type="binding site" evidence="7">
    <location>
        <begin position="229"/>
        <end position="231"/>
    </location>
    <ligand>
        <name>L-serine</name>
        <dbReference type="ChEBI" id="CHEBI:33384"/>
    </ligand>
</feature>
<dbReference type="RefSeq" id="WP_146460962.1">
    <property type="nucleotide sequence ID" value="NZ_SJPW01000007.1"/>
</dbReference>
<dbReference type="PROSITE" id="PS50862">
    <property type="entry name" value="AA_TRNA_LIGASE_II"/>
    <property type="match status" value="1"/>
</dbReference>
<feature type="domain" description="Aminoacyl-transfer RNA synthetases class-II family profile" evidence="11">
    <location>
        <begin position="137"/>
        <end position="411"/>
    </location>
</feature>
<feature type="binding site" evidence="7">
    <location>
        <position position="276"/>
    </location>
    <ligand>
        <name>ATP</name>
        <dbReference type="ChEBI" id="CHEBI:30616"/>
    </ligand>
</feature>
<dbReference type="PIRSF" id="PIRSF001529">
    <property type="entry name" value="Ser-tRNA-synth_IIa"/>
    <property type="match status" value="1"/>
</dbReference>
<dbReference type="SUPFAM" id="SSF46589">
    <property type="entry name" value="tRNA-binding arm"/>
    <property type="match status" value="1"/>
</dbReference>
<dbReference type="Pfam" id="PF02403">
    <property type="entry name" value="Seryl_tRNA_N"/>
    <property type="match status" value="1"/>
</dbReference>
<dbReference type="GO" id="GO:0005524">
    <property type="term" value="F:ATP binding"/>
    <property type="evidence" value="ECO:0007669"/>
    <property type="project" value="UniProtKB-UniRule"/>
</dbReference>
<dbReference type="CDD" id="cd00770">
    <property type="entry name" value="SerRS_core"/>
    <property type="match status" value="1"/>
</dbReference>
<evidence type="ECO:0000256" key="8">
    <source>
        <dbReference type="PIRSR" id="PIRSR001529-1"/>
    </source>
</evidence>
<comment type="subcellular location">
    <subcellularLocation>
        <location evidence="7">Cytoplasm</location>
    </subcellularLocation>
</comment>
<dbReference type="GO" id="GO:0006434">
    <property type="term" value="P:seryl-tRNA aminoacylation"/>
    <property type="evidence" value="ECO:0007669"/>
    <property type="project" value="UniProtKB-UniRule"/>
</dbReference>
<evidence type="ECO:0000256" key="1">
    <source>
        <dbReference type="ARBA" id="ARBA00022490"/>
    </source>
</evidence>
<dbReference type="PRINTS" id="PR00981">
    <property type="entry name" value="TRNASYNTHSER"/>
</dbReference>
<dbReference type="InterPro" id="IPR042103">
    <property type="entry name" value="SerRS_1_N_sf"/>
</dbReference>
<comment type="function">
    <text evidence="7">Catalyzes the attachment of serine to tRNA(Ser). Is also able to aminoacylate tRNA(Sec) with serine, to form the misacylated tRNA L-seryl-tRNA(Sec), which will be further converted into selenocysteinyl-tRNA(Sec).</text>
</comment>
<dbReference type="Gene3D" id="1.10.287.40">
    <property type="entry name" value="Serine-tRNA synthetase, tRNA binding domain"/>
    <property type="match status" value="1"/>
</dbReference>
<feature type="binding site" evidence="8">
    <location>
        <position position="260"/>
    </location>
    <ligand>
        <name>L-serine</name>
        <dbReference type="ChEBI" id="CHEBI:33384"/>
    </ligand>
</feature>
<dbReference type="InterPro" id="IPR006195">
    <property type="entry name" value="aa-tRNA-synth_II"/>
</dbReference>
<dbReference type="SUPFAM" id="SSF55681">
    <property type="entry name" value="Class II aaRS and biotin synthetases"/>
    <property type="match status" value="1"/>
</dbReference>
<comment type="similarity">
    <text evidence="7">Belongs to the class-II aminoacyl-tRNA synthetase family. Type-1 seryl-tRNA synthetase subfamily.</text>
</comment>
<feature type="binding site" evidence="7 9">
    <location>
        <begin position="350"/>
        <end position="353"/>
    </location>
    <ligand>
        <name>ATP</name>
        <dbReference type="ChEBI" id="CHEBI:30616"/>
    </ligand>
</feature>
<evidence type="ECO:0000256" key="3">
    <source>
        <dbReference type="ARBA" id="ARBA00022741"/>
    </source>
</evidence>
<dbReference type="OrthoDB" id="9804647at2"/>
<feature type="binding site" evidence="9">
    <location>
        <begin position="276"/>
        <end position="279"/>
    </location>
    <ligand>
        <name>ATP</name>
        <dbReference type="ChEBI" id="CHEBI:30616"/>
    </ligand>
</feature>
<feature type="site" description="Important for serine binding" evidence="8">
    <location>
        <position position="386"/>
    </location>
</feature>
<dbReference type="UniPathway" id="UPA00906">
    <property type="reaction ID" value="UER00895"/>
</dbReference>
<evidence type="ECO:0000259" key="11">
    <source>
        <dbReference type="PROSITE" id="PS50862"/>
    </source>
</evidence>
<name>A0A5C6EFJ4_9BACT</name>
<evidence type="ECO:0000256" key="5">
    <source>
        <dbReference type="ARBA" id="ARBA00022917"/>
    </source>
</evidence>
<feature type="binding site" evidence="7">
    <location>
        <position position="386"/>
    </location>
    <ligand>
        <name>L-serine</name>
        <dbReference type="ChEBI" id="CHEBI:33384"/>
    </ligand>
</feature>
<evidence type="ECO:0000313" key="12">
    <source>
        <dbReference type="EMBL" id="TWU47275.1"/>
    </source>
</evidence>
<comment type="catalytic activity">
    <reaction evidence="7">
        <text>tRNA(Sec) + L-serine + ATP = L-seryl-tRNA(Sec) + AMP + diphosphate + H(+)</text>
        <dbReference type="Rhea" id="RHEA:42580"/>
        <dbReference type="Rhea" id="RHEA-COMP:9742"/>
        <dbReference type="Rhea" id="RHEA-COMP:10128"/>
        <dbReference type="ChEBI" id="CHEBI:15378"/>
        <dbReference type="ChEBI" id="CHEBI:30616"/>
        <dbReference type="ChEBI" id="CHEBI:33019"/>
        <dbReference type="ChEBI" id="CHEBI:33384"/>
        <dbReference type="ChEBI" id="CHEBI:78442"/>
        <dbReference type="ChEBI" id="CHEBI:78533"/>
        <dbReference type="ChEBI" id="CHEBI:456215"/>
        <dbReference type="EC" id="6.1.1.11"/>
    </reaction>
</comment>
<evidence type="ECO:0000256" key="7">
    <source>
        <dbReference type="HAMAP-Rule" id="MF_00176"/>
    </source>
</evidence>
<dbReference type="EMBL" id="SJPW01000007">
    <property type="protein sequence ID" value="TWU47275.1"/>
    <property type="molecule type" value="Genomic_DNA"/>
</dbReference>
<gene>
    <name evidence="7 12" type="primary">serS</name>
    <name evidence="12" type="ORF">Poly51_50740</name>
</gene>
<dbReference type="InterPro" id="IPR045864">
    <property type="entry name" value="aa-tRNA-synth_II/BPL/LPL"/>
</dbReference>
<evidence type="ECO:0000313" key="13">
    <source>
        <dbReference type="Proteomes" id="UP000318288"/>
    </source>
</evidence>
<feature type="binding site" evidence="7 9">
    <location>
        <begin position="260"/>
        <end position="262"/>
    </location>
    <ligand>
        <name>ATP</name>
        <dbReference type="ChEBI" id="CHEBI:30616"/>
    </ligand>
</feature>
<dbReference type="InterPro" id="IPR010978">
    <property type="entry name" value="tRNA-bd_arm"/>
</dbReference>
<dbReference type="InterPro" id="IPR033729">
    <property type="entry name" value="SerRS_core"/>
</dbReference>
<feature type="binding site" evidence="8">
    <location>
        <position position="384"/>
    </location>
    <ligand>
        <name>L-serine</name>
        <dbReference type="ChEBI" id="CHEBI:33384"/>
    </ligand>
</feature>
<keyword evidence="1 7" id="KW-0963">Cytoplasm</keyword>
<keyword evidence="6 7" id="KW-0030">Aminoacyl-tRNA synthetase</keyword>
<dbReference type="EC" id="6.1.1.11" evidence="7"/>
<sequence length="424" mass="46934">MLDRKFIIQNLELVRENCSRRGVACDIDRIATMDTERLETLRLAEDLNRQANDISKQIPKAADNAARQALIEQGRVLREQKDQAQKRHDELDAAITDIQTEIPNMTHPDVPTGGEDDAKELSFGKTPKPKFDFKPLDHVDLGEKHDLFDFEAGARVSGAGFYFLKNEAVRLDLALQQFAISLLSDRGFTPVTTPDMALTHILQGIGFNPRGPETQIYSVEGTELNLVGTAEITLGGMLAGQTIDAEKLPLKFCGLSHCFRTEAGAAGRASKGLYRVHQFTKVEMFAFTTPEQSDATHDMMRGLECEIFDALEVPYRVIDTASGDLGGPAYRKFDLEAWMPGRGDAGEWGEVTSTSNCTDYQSRRLNVRYKQTGQKGTEFVHTLNGTAVATGRAMIAIMENHQRSDGTINVPKVLQPWVGKESIG</sequence>
<dbReference type="HAMAP" id="MF_00176">
    <property type="entry name" value="Ser_tRNA_synth_type1"/>
    <property type="match status" value="1"/>
</dbReference>
<comment type="pathway">
    <text evidence="7">Aminoacyl-tRNA biosynthesis; selenocysteinyl-tRNA(Sec) biosynthesis; L-seryl-tRNA(Sec) from L-serine and tRNA(Sec): step 1/1.</text>
</comment>
<dbReference type="InterPro" id="IPR002317">
    <property type="entry name" value="Ser-tRNA-ligase_type_1"/>
</dbReference>
<comment type="catalytic activity">
    <reaction evidence="7">
        <text>tRNA(Ser) + L-serine + ATP = L-seryl-tRNA(Ser) + AMP + diphosphate + H(+)</text>
        <dbReference type="Rhea" id="RHEA:12292"/>
        <dbReference type="Rhea" id="RHEA-COMP:9669"/>
        <dbReference type="Rhea" id="RHEA-COMP:9703"/>
        <dbReference type="ChEBI" id="CHEBI:15378"/>
        <dbReference type="ChEBI" id="CHEBI:30616"/>
        <dbReference type="ChEBI" id="CHEBI:33019"/>
        <dbReference type="ChEBI" id="CHEBI:33384"/>
        <dbReference type="ChEBI" id="CHEBI:78442"/>
        <dbReference type="ChEBI" id="CHEBI:78533"/>
        <dbReference type="ChEBI" id="CHEBI:456215"/>
        <dbReference type="EC" id="6.1.1.11"/>
    </reaction>
</comment>
<keyword evidence="5 7" id="KW-0648">Protein biosynthesis</keyword>
<evidence type="ECO:0000256" key="4">
    <source>
        <dbReference type="ARBA" id="ARBA00022840"/>
    </source>
</evidence>
<feature type="binding site" evidence="8">
    <location>
        <position position="229"/>
    </location>
    <ligand>
        <name>L-serine</name>
        <dbReference type="ChEBI" id="CHEBI:33384"/>
    </ligand>
</feature>
<dbReference type="InterPro" id="IPR002314">
    <property type="entry name" value="aa-tRNA-synt_IIb"/>
</dbReference>
<dbReference type="GO" id="GO:0004828">
    <property type="term" value="F:serine-tRNA ligase activity"/>
    <property type="evidence" value="ECO:0007669"/>
    <property type="project" value="UniProtKB-UniRule"/>
</dbReference>
<proteinExistence type="inferred from homology"/>
<feature type="coiled-coil region" evidence="10">
    <location>
        <begin position="44"/>
        <end position="101"/>
    </location>
</feature>
<comment type="caution">
    <text evidence="12">The sequence shown here is derived from an EMBL/GenBank/DDBJ whole genome shotgun (WGS) entry which is preliminary data.</text>
</comment>
<feature type="binding site" evidence="7 8">
    <location>
        <position position="283"/>
    </location>
    <ligand>
        <name>L-serine</name>
        <dbReference type="ChEBI" id="CHEBI:33384"/>
    </ligand>
</feature>
<keyword evidence="3 7" id="KW-0547">Nucleotide-binding</keyword>
<keyword evidence="13" id="KW-1185">Reference proteome</keyword>
<keyword evidence="10" id="KW-0175">Coiled coil</keyword>
<keyword evidence="4 7" id="KW-0067">ATP-binding</keyword>
<dbReference type="Proteomes" id="UP000318288">
    <property type="component" value="Unassembled WGS sequence"/>
</dbReference>
<organism evidence="12 13">
    <name type="scientific">Rubripirellula tenax</name>
    <dbReference type="NCBI Taxonomy" id="2528015"/>
    <lineage>
        <taxon>Bacteria</taxon>
        <taxon>Pseudomonadati</taxon>
        <taxon>Planctomycetota</taxon>
        <taxon>Planctomycetia</taxon>
        <taxon>Pirellulales</taxon>
        <taxon>Pirellulaceae</taxon>
        <taxon>Rubripirellula</taxon>
    </lineage>
</organism>
<reference evidence="12 13" key="1">
    <citation type="submission" date="2019-02" db="EMBL/GenBank/DDBJ databases">
        <title>Deep-cultivation of Planctomycetes and their phenomic and genomic characterization uncovers novel biology.</title>
        <authorList>
            <person name="Wiegand S."/>
            <person name="Jogler M."/>
            <person name="Boedeker C."/>
            <person name="Pinto D."/>
            <person name="Vollmers J."/>
            <person name="Rivas-Marin E."/>
            <person name="Kohn T."/>
            <person name="Peeters S.H."/>
            <person name="Heuer A."/>
            <person name="Rast P."/>
            <person name="Oberbeckmann S."/>
            <person name="Bunk B."/>
            <person name="Jeske O."/>
            <person name="Meyerdierks A."/>
            <person name="Storesund J.E."/>
            <person name="Kallscheuer N."/>
            <person name="Luecker S."/>
            <person name="Lage O.M."/>
            <person name="Pohl T."/>
            <person name="Merkel B.J."/>
            <person name="Hornburger P."/>
            <person name="Mueller R.-W."/>
            <person name="Bruemmer F."/>
            <person name="Labrenz M."/>
            <person name="Spormann A.M."/>
            <person name="Op Den Camp H."/>
            <person name="Overmann J."/>
            <person name="Amann R."/>
            <person name="Jetten M.S.M."/>
            <person name="Mascher T."/>
            <person name="Medema M.H."/>
            <person name="Devos D.P."/>
            <person name="Kaster A.-K."/>
            <person name="Ovreas L."/>
            <person name="Rohde M."/>
            <person name="Galperin M.Y."/>
            <person name="Jogler C."/>
        </authorList>
    </citation>
    <scope>NUCLEOTIDE SEQUENCE [LARGE SCALE GENOMIC DNA]</scope>
    <source>
        <strain evidence="12 13">Poly51</strain>
    </source>
</reference>
<dbReference type="InterPro" id="IPR015866">
    <property type="entry name" value="Ser-tRNA-synth_1_N"/>
</dbReference>
<accession>A0A5C6EFJ4</accession>
<evidence type="ECO:0000256" key="10">
    <source>
        <dbReference type="SAM" id="Coils"/>
    </source>
</evidence>
<comment type="domain">
    <text evidence="7">Consists of two distinct domains, a catalytic core and a N-terminal extension that is involved in tRNA binding.</text>
</comment>
<dbReference type="GO" id="GO:0005737">
    <property type="term" value="C:cytoplasm"/>
    <property type="evidence" value="ECO:0007669"/>
    <property type="project" value="UniProtKB-SubCell"/>
</dbReference>
<dbReference type="Gene3D" id="3.30.930.10">
    <property type="entry name" value="Bira Bifunctional Protein, Domain 2"/>
    <property type="match status" value="1"/>
</dbReference>
<dbReference type="GO" id="GO:0016260">
    <property type="term" value="P:selenocysteine biosynthetic process"/>
    <property type="evidence" value="ECO:0007669"/>
    <property type="project" value="UniProtKB-UniRule"/>
</dbReference>
<dbReference type="Pfam" id="PF00587">
    <property type="entry name" value="tRNA-synt_2b"/>
    <property type="match status" value="1"/>
</dbReference>
<keyword evidence="2 7" id="KW-0436">Ligase</keyword>
<dbReference type="AlphaFoldDB" id="A0A5C6EFJ4"/>
<comment type="subunit">
    <text evidence="7">Homodimer. The tRNA molecule binds across the dimer.</text>
</comment>
<evidence type="ECO:0000256" key="9">
    <source>
        <dbReference type="PIRSR" id="PIRSR001529-2"/>
    </source>
</evidence>